<keyword evidence="6" id="KW-0547">Nucleotide-binding</keyword>
<dbReference type="GO" id="GO:0004673">
    <property type="term" value="F:protein histidine kinase activity"/>
    <property type="evidence" value="ECO:0007669"/>
    <property type="project" value="UniProtKB-EC"/>
</dbReference>
<dbReference type="SMART" id="SM00091">
    <property type="entry name" value="PAS"/>
    <property type="match status" value="1"/>
</dbReference>
<dbReference type="SMART" id="SM00911">
    <property type="entry name" value="HWE_HK"/>
    <property type="match status" value="1"/>
</dbReference>
<dbReference type="InterPro" id="IPR000014">
    <property type="entry name" value="PAS"/>
</dbReference>
<dbReference type="Pfam" id="PF07536">
    <property type="entry name" value="HWE_HK"/>
    <property type="match status" value="1"/>
</dbReference>
<accession>A0A2R4WJ94</accession>
<evidence type="ECO:0000313" key="11">
    <source>
        <dbReference type="EMBL" id="AWB21587.1"/>
    </source>
</evidence>
<evidence type="ECO:0000256" key="1">
    <source>
        <dbReference type="ARBA" id="ARBA00000085"/>
    </source>
</evidence>
<dbReference type="Pfam" id="PF08447">
    <property type="entry name" value="PAS_3"/>
    <property type="match status" value="1"/>
</dbReference>
<organism evidence="11 12">
    <name type="scientific">Methylobacterium currus</name>
    <dbReference type="NCBI Taxonomy" id="2051553"/>
    <lineage>
        <taxon>Bacteria</taxon>
        <taxon>Pseudomonadati</taxon>
        <taxon>Pseudomonadota</taxon>
        <taxon>Alphaproteobacteria</taxon>
        <taxon>Hyphomicrobiales</taxon>
        <taxon>Methylobacteriaceae</taxon>
        <taxon>Methylobacterium</taxon>
    </lineage>
</organism>
<dbReference type="NCBIfam" id="TIGR00229">
    <property type="entry name" value="sensory_box"/>
    <property type="match status" value="1"/>
</dbReference>
<dbReference type="AlphaFoldDB" id="A0A2R4WJ94"/>
<feature type="compositionally biased region" description="Basic and acidic residues" evidence="9">
    <location>
        <begin position="284"/>
        <end position="295"/>
    </location>
</feature>
<protein>
    <recommendedName>
        <fullName evidence="3">Blue-light-activated histidine kinase</fullName>
        <ecNumber evidence="2">2.7.13.3</ecNumber>
    </recommendedName>
</protein>
<dbReference type="PANTHER" id="PTHR41523:SF8">
    <property type="entry name" value="ETHYLENE RESPONSE SENSOR PROTEIN"/>
    <property type="match status" value="1"/>
</dbReference>
<evidence type="ECO:0000313" key="12">
    <source>
        <dbReference type="Proteomes" id="UP000244755"/>
    </source>
</evidence>
<evidence type="ECO:0000259" key="10">
    <source>
        <dbReference type="PROSITE" id="PS50112"/>
    </source>
</evidence>
<dbReference type="KEGG" id="mee:DA075_12220"/>
<dbReference type="EC" id="2.7.13.3" evidence="2"/>
<dbReference type="EMBL" id="CP028843">
    <property type="protein sequence ID" value="AWB21587.1"/>
    <property type="molecule type" value="Genomic_DNA"/>
</dbReference>
<dbReference type="RefSeq" id="WP_099953460.1">
    <property type="nucleotide sequence ID" value="NZ_CP028843.1"/>
</dbReference>
<name>A0A2R4WJ94_9HYPH</name>
<keyword evidence="4" id="KW-0597">Phosphoprotein</keyword>
<reference evidence="11 12" key="1">
    <citation type="submission" date="2018-04" db="EMBL/GenBank/DDBJ databases">
        <title>Methylobacterium sp. PR1016A genome.</title>
        <authorList>
            <person name="Park W."/>
        </authorList>
    </citation>
    <scope>NUCLEOTIDE SEQUENCE [LARGE SCALE GENOMIC DNA]</scope>
    <source>
        <strain evidence="11 12">PR1016A</strain>
    </source>
</reference>
<evidence type="ECO:0000256" key="8">
    <source>
        <dbReference type="ARBA" id="ARBA00022840"/>
    </source>
</evidence>
<feature type="domain" description="PAS" evidence="10">
    <location>
        <begin position="17"/>
        <end position="87"/>
    </location>
</feature>
<dbReference type="InterPro" id="IPR011102">
    <property type="entry name" value="Sig_transdc_His_kinase_HWE"/>
</dbReference>
<dbReference type="OrthoDB" id="9760752at2"/>
<evidence type="ECO:0000256" key="6">
    <source>
        <dbReference type="ARBA" id="ARBA00022741"/>
    </source>
</evidence>
<evidence type="ECO:0000256" key="2">
    <source>
        <dbReference type="ARBA" id="ARBA00012438"/>
    </source>
</evidence>
<evidence type="ECO:0000256" key="3">
    <source>
        <dbReference type="ARBA" id="ARBA00021740"/>
    </source>
</evidence>
<evidence type="ECO:0000256" key="4">
    <source>
        <dbReference type="ARBA" id="ARBA00022553"/>
    </source>
</evidence>
<sequence>MPMSREADASAGTETGEEPDFRRMVESMPHLVWQANPLGDWIWASPQWTAFTGQSLDHSRGYGWLDAVHPEDRERTRDAWRAASRYGHLMIEHRLYRRAAEGKERDPYLWFFTRAAPRRDDGGRPTTWFGTSTDIHALHLMREAQTRLIHELQRQGRNNLAVIRGIVRRVADTAVTADDVVAHVDDRLAAMARIQAEVSREPLSGVALEVLIRDELSAHALPEPSVLAGPPVRLPVEVAERLGLALHELVLGAVLDGHDRIDATWTTTPTHLVLTWRERARRDAPASRALSDEAARAPSPAGRHDHGPDSAPDDGVAGCSGGGTLRGEMLERMLAYDLHAVTTITETGSEREVIIGLPLPH</sequence>
<keyword evidence="7" id="KW-0418">Kinase</keyword>
<dbReference type="GO" id="GO:0005524">
    <property type="term" value="F:ATP binding"/>
    <property type="evidence" value="ECO:0007669"/>
    <property type="project" value="UniProtKB-KW"/>
</dbReference>
<keyword evidence="8" id="KW-0067">ATP-binding</keyword>
<feature type="region of interest" description="Disordered" evidence="9">
    <location>
        <begin position="284"/>
        <end position="323"/>
    </location>
</feature>
<evidence type="ECO:0000256" key="7">
    <source>
        <dbReference type="ARBA" id="ARBA00022777"/>
    </source>
</evidence>
<proteinExistence type="predicted"/>
<dbReference type="InterPro" id="IPR013655">
    <property type="entry name" value="PAS_fold_3"/>
</dbReference>
<dbReference type="PROSITE" id="PS50112">
    <property type="entry name" value="PAS"/>
    <property type="match status" value="1"/>
</dbReference>
<feature type="region of interest" description="Disordered" evidence="9">
    <location>
        <begin position="1"/>
        <end position="20"/>
    </location>
</feature>
<keyword evidence="5" id="KW-0808">Transferase</keyword>
<dbReference type="PANTHER" id="PTHR41523">
    <property type="entry name" value="TWO-COMPONENT SYSTEM SENSOR PROTEIN"/>
    <property type="match status" value="1"/>
</dbReference>
<dbReference type="Gene3D" id="3.30.450.20">
    <property type="entry name" value="PAS domain"/>
    <property type="match status" value="1"/>
</dbReference>
<gene>
    <name evidence="11" type="ORF">DA075_12220</name>
</gene>
<evidence type="ECO:0000256" key="9">
    <source>
        <dbReference type="SAM" id="MobiDB-lite"/>
    </source>
</evidence>
<keyword evidence="12" id="KW-1185">Reference proteome</keyword>
<evidence type="ECO:0000256" key="5">
    <source>
        <dbReference type="ARBA" id="ARBA00022679"/>
    </source>
</evidence>
<dbReference type="CDD" id="cd00130">
    <property type="entry name" value="PAS"/>
    <property type="match status" value="1"/>
</dbReference>
<comment type="catalytic activity">
    <reaction evidence="1">
        <text>ATP + protein L-histidine = ADP + protein N-phospho-L-histidine.</text>
        <dbReference type="EC" id="2.7.13.3"/>
    </reaction>
</comment>
<dbReference type="SUPFAM" id="SSF55785">
    <property type="entry name" value="PYP-like sensor domain (PAS domain)"/>
    <property type="match status" value="1"/>
</dbReference>
<dbReference type="Proteomes" id="UP000244755">
    <property type="component" value="Chromosome 1"/>
</dbReference>
<dbReference type="InterPro" id="IPR035965">
    <property type="entry name" value="PAS-like_dom_sf"/>
</dbReference>